<protein>
    <submittedName>
        <fullName evidence="1">Uncharacterized protein</fullName>
    </submittedName>
</protein>
<dbReference type="EMBL" id="LABZ01000372">
    <property type="protein sequence ID" value="KMO28064.1"/>
    <property type="molecule type" value="Genomic_DNA"/>
</dbReference>
<dbReference type="PATRIC" id="fig|1187852.3.peg.4781"/>
<gene>
    <name evidence="1" type="ORF">VQ03_30120</name>
</gene>
<accession>A0A0J6S338</accession>
<keyword evidence="2" id="KW-1185">Reference proteome</keyword>
<comment type="caution">
    <text evidence="1">The sequence shown here is derived from an EMBL/GenBank/DDBJ whole genome shotgun (WGS) entry which is preliminary data.</text>
</comment>
<dbReference type="RefSeq" id="WP_048454601.1">
    <property type="nucleotide sequence ID" value="NZ_JBNNPJ010000041.1"/>
</dbReference>
<dbReference type="OrthoDB" id="8003892at2"/>
<reference evidence="1 2" key="1">
    <citation type="submission" date="2015-03" db="EMBL/GenBank/DDBJ databases">
        <title>Genome sequencing of Methylobacterium tarhaniae DSM 25844.</title>
        <authorList>
            <person name="Chaudhry V."/>
            <person name="Patil P.B."/>
        </authorList>
    </citation>
    <scope>NUCLEOTIDE SEQUENCE [LARGE SCALE GENOMIC DNA]</scope>
    <source>
        <strain evidence="1 2">DSM 25844</strain>
    </source>
</reference>
<evidence type="ECO:0000313" key="1">
    <source>
        <dbReference type="EMBL" id="KMO28064.1"/>
    </source>
</evidence>
<dbReference type="AlphaFoldDB" id="A0A0J6S338"/>
<evidence type="ECO:0000313" key="2">
    <source>
        <dbReference type="Proteomes" id="UP000036449"/>
    </source>
</evidence>
<proteinExistence type="predicted"/>
<sequence>MSAPLTFEDDVEARLGALELIVSALLRERVQRDPNAREAVLEALRQEAQLPAPPTPKTEAAMAKALALAEIILAP</sequence>
<name>A0A0J6S338_9HYPH</name>
<organism evidence="1 2">
    <name type="scientific">Methylobacterium tarhaniae</name>
    <dbReference type="NCBI Taxonomy" id="1187852"/>
    <lineage>
        <taxon>Bacteria</taxon>
        <taxon>Pseudomonadati</taxon>
        <taxon>Pseudomonadota</taxon>
        <taxon>Alphaproteobacteria</taxon>
        <taxon>Hyphomicrobiales</taxon>
        <taxon>Methylobacteriaceae</taxon>
        <taxon>Methylobacterium</taxon>
    </lineage>
</organism>
<dbReference type="Proteomes" id="UP000036449">
    <property type="component" value="Unassembled WGS sequence"/>
</dbReference>